<dbReference type="EMBL" id="DVHH01000025">
    <property type="protein sequence ID" value="HIR54179.1"/>
    <property type="molecule type" value="Genomic_DNA"/>
</dbReference>
<dbReference type="PROSITE" id="PS50931">
    <property type="entry name" value="HTH_LYSR"/>
    <property type="match status" value="1"/>
</dbReference>
<dbReference type="PANTHER" id="PTHR30346:SF0">
    <property type="entry name" value="HCA OPERON TRANSCRIPTIONAL ACTIVATOR HCAR"/>
    <property type="match status" value="1"/>
</dbReference>
<dbReference type="AlphaFoldDB" id="A0A9D1DJQ2"/>
<dbReference type="Pfam" id="PF03466">
    <property type="entry name" value="LysR_substrate"/>
    <property type="match status" value="1"/>
</dbReference>
<dbReference type="Proteomes" id="UP000824238">
    <property type="component" value="Unassembled WGS sequence"/>
</dbReference>
<dbReference type="Gene3D" id="3.40.190.290">
    <property type="match status" value="1"/>
</dbReference>
<feature type="domain" description="HTH lysR-type" evidence="5">
    <location>
        <begin position="1"/>
        <end position="58"/>
    </location>
</feature>
<gene>
    <name evidence="6" type="ORF">IAD36_01035</name>
</gene>
<sequence length="216" mass="23576">MDLDRLSEFAAVARGGNIKAVAQELGVPPATLSARLRGFEKELGMELFRRVAGGLALTEAGERLLPSAEEILASLRQLRGELKEAERHRYSRLRIGITGSGLPLYLGPFLDELNLKYPDISLELLDDSRYSIEEGLRSGEVDIYFASVMRDFEIPGLTKTTVTASSQYLLLPRSHRLANRTTVSLRELDGSALYPTPAPGKTAFVISSSATSKPPG</sequence>
<evidence type="ECO:0000259" key="5">
    <source>
        <dbReference type="PROSITE" id="PS50931"/>
    </source>
</evidence>
<dbReference type="InterPro" id="IPR036388">
    <property type="entry name" value="WH-like_DNA-bd_sf"/>
</dbReference>
<accession>A0A9D1DJQ2</accession>
<keyword evidence="3" id="KW-0238">DNA-binding</keyword>
<name>A0A9D1DJQ2_9FIRM</name>
<evidence type="ECO:0000256" key="2">
    <source>
        <dbReference type="ARBA" id="ARBA00023015"/>
    </source>
</evidence>
<dbReference type="GO" id="GO:0003700">
    <property type="term" value="F:DNA-binding transcription factor activity"/>
    <property type="evidence" value="ECO:0007669"/>
    <property type="project" value="InterPro"/>
</dbReference>
<evidence type="ECO:0000313" key="6">
    <source>
        <dbReference type="EMBL" id="HIR54179.1"/>
    </source>
</evidence>
<dbReference type="GO" id="GO:0003677">
    <property type="term" value="F:DNA binding"/>
    <property type="evidence" value="ECO:0007669"/>
    <property type="project" value="UniProtKB-KW"/>
</dbReference>
<keyword evidence="4" id="KW-0804">Transcription</keyword>
<dbReference type="PANTHER" id="PTHR30346">
    <property type="entry name" value="TRANSCRIPTIONAL DUAL REGULATOR HCAR-RELATED"/>
    <property type="match status" value="1"/>
</dbReference>
<dbReference type="InterPro" id="IPR000847">
    <property type="entry name" value="LysR_HTH_N"/>
</dbReference>
<dbReference type="SUPFAM" id="SSF53850">
    <property type="entry name" value="Periplasmic binding protein-like II"/>
    <property type="match status" value="1"/>
</dbReference>
<dbReference type="GO" id="GO:0032993">
    <property type="term" value="C:protein-DNA complex"/>
    <property type="evidence" value="ECO:0007669"/>
    <property type="project" value="TreeGrafter"/>
</dbReference>
<reference evidence="6" key="2">
    <citation type="journal article" date="2021" name="PeerJ">
        <title>Extensive microbial diversity within the chicken gut microbiome revealed by metagenomics and culture.</title>
        <authorList>
            <person name="Gilroy R."/>
            <person name="Ravi A."/>
            <person name="Getino M."/>
            <person name="Pursley I."/>
            <person name="Horton D.L."/>
            <person name="Alikhan N.F."/>
            <person name="Baker D."/>
            <person name="Gharbi K."/>
            <person name="Hall N."/>
            <person name="Watson M."/>
            <person name="Adriaenssens E.M."/>
            <person name="Foster-Nyarko E."/>
            <person name="Jarju S."/>
            <person name="Secka A."/>
            <person name="Antonio M."/>
            <person name="Oren A."/>
            <person name="Chaudhuri R.R."/>
            <person name="La Ragione R."/>
            <person name="Hildebrand F."/>
            <person name="Pallen M.J."/>
        </authorList>
    </citation>
    <scope>NUCLEOTIDE SEQUENCE</scope>
    <source>
        <strain evidence="6">ChiGjej3B3-7149</strain>
    </source>
</reference>
<evidence type="ECO:0000313" key="7">
    <source>
        <dbReference type="Proteomes" id="UP000824238"/>
    </source>
</evidence>
<dbReference type="SUPFAM" id="SSF46785">
    <property type="entry name" value="Winged helix' DNA-binding domain"/>
    <property type="match status" value="1"/>
</dbReference>
<organism evidence="6 7">
    <name type="scientific">Candidatus Scatomorpha intestinigallinarum</name>
    <dbReference type="NCBI Taxonomy" id="2840923"/>
    <lineage>
        <taxon>Bacteria</taxon>
        <taxon>Bacillati</taxon>
        <taxon>Bacillota</taxon>
        <taxon>Clostridia</taxon>
        <taxon>Eubacteriales</taxon>
        <taxon>Candidatus Scatomorpha</taxon>
    </lineage>
</organism>
<evidence type="ECO:0000256" key="1">
    <source>
        <dbReference type="ARBA" id="ARBA00009437"/>
    </source>
</evidence>
<proteinExistence type="inferred from homology"/>
<dbReference type="Gene3D" id="1.10.10.10">
    <property type="entry name" value="Winged helix-like DNA-binding domain superfamily/Winged helix DNA-binding domain"/>
    <property type="match status" value="1"/>
</dbReference>
<protein>
    <submittedName>
        <fullName evidence="6">LysR family transcriptional regulator</fullName>
    </submittedName>
</protein>
<keyword evidence="2" id="KW-0805">Transcription regulation</keyword>
<comment type="similarity">
    <text evidence="1">Belongs to the LysR transcriptional regulatory family.</text>
</comment>
<dbReference type="Pfam" id="PF00126">
    <property type="entry name" value="HTH_1"/>
    <property type="match status" value="1"/>
</dbReference>
<dbReference type="InterPro" id="IPR005119">
    <property type="entry name" value="LysR_subst-bd"/>
</dbReference>
<comment type="caution">
    <text evidence="6">The sequence shown here is derived from an EMBL/GenBank/DDBJ whole genome shotgun (WGS) entry which is preliminary data.</text>
</comment>
<evidence type="ECO:0000256" key="4">
    <source>
        <dbReference type="ARBA" id="ARBA00023163"/>
    </source>
</evidence>
<evidence type="ECO:0000256" key="3">
    <source>
        <dbReference type="ARBA" id="ARBA00023125"/>
    </source>
</evidence>
<reference evidence="6" key="1">
    <citation type="submission" date="2020-10" db="EMBL/GenBank/DDBJ databases">
        <authorList>
            <person name="Gilroy R."/>
        </authorList>
    </citation>
    <scope>NUCLEOTIDE SEQUENCE</scope>
    <source>
        <strain evidence="6">ChiGjej3B3-7149</strain>
    </source>
</reference>
<dbReference type="CDD" id="cd05466">
    <property type="entry name" value="PBP2_LTTR_substrate"/>
    <property type="match status" value="1"/>
</dbReference>
<dbReference type="InterPro" id="IPR036390">
    <property type="entry name" value="WH_DNA-bd_sf"/>
</dbReference>